<dbReference type="Proteomes" id="UP000225215">
    <property type="component" value="Segment"/>
</dbReference>
<protein>
    <recommendedName>
        <fullName evidence="3">Phage protein</fullName>
    </recommendedName>
</protein>
<reference evidence="1 2" key="1">
    <citation type="journal article" date="2017" name="Sci. Rep.">
        <title>Characterization and diversity of phages infecting Aeromonas salmonicida subsp. salmonicida.</title>
        <authorList>
            <person name="Vincent A.T."/>
            <person name="Paquet V.E."/>
            <person name="Bernatchez A."/>
            <person name="Tremblay D.M."/>
            <person name="Moineau S."/>
            <person name="Charette S.J."/>
        </authorList>
    </citation>
    <scope>NUCLEOTIDE SEQUENCE [LARGE SCALE GENOMIC DNA]</scope>
</reference>
<accession>A0A219YCP4</accession>
<name>A0A219YCP4_9CAUD</name>
<proteinExistence type="predicted"/>
<organism evidence="1 2">
    <name type="scientific">Aeromonas phage 65.2</name>
    <dbReference type="NCBI Taxonomy" id="1932896"/>
    <lineage>
        <taxon>Viruses</taxon>
        <taxon>Duplodnaviria</taxon>
        <taxon>Heunggongvirae</taxon>
        <taxon>Uroviricota</taxon>
        <taxon>Caudoviricetes</taxon>
        <taxon>Pantevenvirales</taxon>
        <taxon>Straboviridae</taxon>
        <taxon>Emmerichvirinae</taxon>
        <taxon>Ishigurovirus</taxon>
        <taxon>Ishigurovirus osborne</taxon>
    </lineage>
</organism>
<evidence type="ECO:0000313" key="1">
    <source>
        <dbReference type="EMBL" id="APU01768.1"/>
    </source>
</evidence>
<evidence type="ECO:0000313" key="2">
    <source>
        <dbReference type="Proteomes" id="UP000225215"/>
    </source>
</evidence>
<sequence>MDVLEFEQKVMELVNRFDETVPNPFRVGHIKKSDTIYEIAVVDPVGMPVLIHTVYIDKFGEVCYCVGQQYKNGKEKAIN</sequence>
<evidence type="ECO:0008006" key="3">
    <source>
        <dbReference type="Google" id="ProtNLM"/>
    </source>
</evidence>
<dbReference type="EMBL" id="KY290955">
    <property type="protein sequence ID" value="APU01768.1"/>
    <property type="molecule type" value="Genomic_DNA"/>
</dbReference>